<dbReference type="InterPro" id="IPR018165">
    <property type="entry name" value="Ala-tRNA-synth_IIc_core"/>
</dbReference>
<keyword evidence="13" id="KW-1185">Reference proteome</keyword>
<organism evidence="12 13">
    <name type="scientific">Glossina morsitans morsitans</name>
    <name type="common">Savannah tsetse fly</name>
    <dbReference type="NCBI Taxonomy" id="37546"/>
    <lineage>
        <taxon>Eukaryota</taxon>
        <taxon>Metazoa</taxon>
        <taxon>Ecdysozoa</taxon>
        <taxon>Arthropoda</taxon>
        <taxon>Hexapoda</taxon>
        <taxon>Insecta</taxon>
        <taxon>Pterygota</taxon>
        <taxon>Neoptera</taxon>
        <taxon>Endopterygota</taxon>
        <taxon>Diptera</taxon>
        <taxon>Brachycera</taxon>
        <taxon>Muscomorpha</taxon>
        <taxon>Hippoboscoidea</taxon>
        <taxon>Glossinidae</taxon>
        <taxon>Glossina</taxon>
    </lineage>
</organism>
<evidence type="ECO:0000256" key="7">
    <source>
        <dbReference type="ARBA" id="ARBA00022884"/>
    </source>
</evidence>
<keyword evidence="9" id="KW-0030">Aminoacyl-tRNA synthetase</keyword>
<dbReference type="InterPro" id="IPR012947">
    <property type="entry name" value="tRNA_SAD"/>
</dbReference>
<evidence type="ECO:0000256" key="9">
    <source>
        <dbReference type="ARBA" id="ARBA00023146"/>
    </source>
</evidence>
<dbReference type="PANTHER" id="PTHR11777:SF9">
    <property type="entry name" value="ALANINE--TRNA LIGASE, CYTOPLASMIC"/>
    <property type="match status" value="1"/>
</dbReference>
<dbReference type="Gene3D" id="3.30.54.20">
    <property type="match status" value="1"/>
</dbReference>
<proteinExistence type="inferred from homology"/>
<dbReference type="GO" id="GO:0004813">
    <property type="term" value="F:alanine-tRNA ligase activity"/>
    <property type="evidence" value="ECO:0007669"/>
    <property type="project" value="UniProtKB-EC"/>
</dbReference>
<dbReference type="Pfam" id="PF07973">
    <property type="entry name" value="tRNA_SAD"/>
    <property type="match status" value="1"/>
</dbReference>
<dbReference type="GO" id="GO:0006419">
    <property type="term" value="P:alanyl-tRNA aminoacylation"/>
    <property type="evidence" value="ECO:0007669"/>
    <property type="project" value="InterPro"/>
</dbReference>
<dbReference type="Gene3D" id="3.30.980.10">
    <property type="entry name" value="Threonyl-trna Synthetase, Chain A, domain 2"/>
    <property type="match status" value="1"/>
</dbReference>
<feature type="coiled-coil region" evidence="10">
    <location>
        <begin position="197"/>
        <end position="224"/>
    </location>
</feature>
<dbReference type="Gene3D" id="3.10.310.40">
    <property type="match status" value="1"/>
</dbReference>
<evidence type="ECO:0000256" key="4">
    <source>
        <dbReference type="ARBA" id="ARBA00022598"/>
    </source>
</evidence>
<dbReference type="EMBL" id="CCAG010023721">
    <property type="status" value="NOT_ANNOTATED_CDS"/>
    <property type="molecule type" value="Genomic_DNA"/>
</dbReference>
<dbReference type="FunFam" id="3.10.310.40:FF:000002">
    <property type="entry name" value="alanine--tRNA ligase, cytoplasmic"/>
    <property type="match status" value="1"/>
</dbReference>
<keyword evidence="5" id="KW-0547">Nucleotide-binding</keyword>
<dbReference type="VEuPathDB" id="VectorBase:GMOY007462"/>
<reference evidence="12" key="1">
    <citation type="submission" date="2020-05" db="UniProtKB">
        <authorList>
            <consortium name="EnsemblMetazoa"/>
        </authorList>
    </citation>
    <scope>IDENTIFICATION</scope>
    <source>
        <strain evidence="12">Yale</strain>
    </source>
</reference>
<evidence type="ECO:0000256" key="1">
    <source>
        <dbReference type="ARBA" id="ARBA00008226"/>
    </source>
</evidence>
<keyword evidence="3" id="KW-0820">tRNA-binding</keyword>
<name>A0A1B0G2C8_GLOMM</name>
<keyword evidence="10" id="KW-0175">Coiled coil</keyword>
<dbReference type="GO" id="GO:0005524">
    <property type="term" value="F:ATP binding"/>
    <property type="evidence" value="ECO:0007669"/>
    <property type="project" value="UniProtKB-KW"/>
</dbReference>
<dbReference type="GO" id="GO:0005739">
    <property type="term" value="C:mitochondrion"/>
    <property type="evidence" value="ECO:0007669"/>
    <property type="project" value="TreeGrafter"/>
</dbReference>
<evidence type="ECO:0000256" key="2">
    <source>
        <dbReference type="ARBA" id="ARBA00013168"/>
    </source>
</evidence>
<accession>A0A1B0G2C8</accession>
<evidence type="ECO:0000256" key="6">
    <source>
        <dbReference type="ARBA" id="ARBA00022840"/>
    </source>
</evidence>
<dbReference type="InterPro" id="IPR018163">
    <property type="entry name" value="Thr/Ala-tRNA-synth_IIc_edit"/>
</dbReference>
<comment type="similarity">
    <text evidence="1">Belongs to the class-II aminoacyl-tRNA synthetase family.</text>
</comment>
<evidence type="ECO:0000313" key="12">
    <source>
        <dbReference type="EnsemblMetazoa" id="GMOY007462-PA"/>
    </source>
</evidence>
<dbReference type="PhylomeDB" id="A0A1B0G2C8"/>
<dbReference type="SMART" id="SM00863">
    <property type="entry name" value="tRNA_SAD"/>
    <property type="match status" value="1"/>
</dbReference>
<dbReference type="GO" id="GO:0002161">
    <property type="term" value="F:aminoacyl-tRNA deacylase activity"/>
    <property type="evidence" value="ECO:0007669"/>
    <property type="project" value="TreeGrafter"/>
</dbReference>
<dbReference type="PROSITE" id="PS50860">
    <property type="entry name" value="AA_TRNA_LIGASE_II_ALA"/>
    <property type="match status" value="1"/>
</dbReference>
<evidence type="ECO:0000256" key="3">
    <source>
        <dbReference type="ARBA" id="ARBA00022555"/>
    </source>
</evidence>
<dbReference type="EC" id="6.1.1.7" evidence="2"/>
<dbReference type="EnsemblMetazoa" id="GMOY007462-RA">
    <property type="protein sequence ID" value="GMOY007462-PA"/>
    <property type="gene ID" value="GMOY007462"/>
</dbReference>
<dbReference type="AlphaFoldDB" id="A0A1B0G2C8"/>
<dbReference type="InterPro" id="IPR003156">
    <property type="entry name" value="DHHA1_dom"/>
</dbReference>
<keyword evidence="8" id="KW-0648">Protein biosynthesis</keyword>
<dbReference type="STRING" id="37546.A0A1B0G2C8"/>
<dbReference type="PANTHER" id="PTHR11777">
    <property type="entry name" value="ALANYL-TRNA SYNTHETASE"/>
    <property type="match status" value="1"/>
</dbReference>
<protein>
    <recommendedName>
        <fullName evidence="2">alanine--tRNA ligase</fullName>
        <ecNumber evidence="2">6.1.1.7</ecNumber>
    </recommendedName>
</protein>
<dbReference type="SUPFAM" id="SSF55186">
    <property type="entry name" value="ThrRS/AlaRS common domain"/>
    <property type="match status" value="1"/>
</dbReference>
<evidence type="ECO:0000256" key="8">
    <source>
        <dbReference type="ARBA" id="ARBA00022917"/>
    </source>
</evidence>
<feature type="domain" description="Alanyl-transfer RNA synthetases family profile" evidence="11">
    <location>
        <begin position="1"/>
        <end position="149"/>
    </location>
</feature>
<sequence>MKNHSATHALNYCLLQVLGKDTDQKGSLVVLEKLRFDFNSKSATTSEEIAKTDQMARKINVPLQLQSLLRVYVRFAVRVISFGITIEQLMENPNDDDGEHTSVEFCGGTHLKRSGHIVDFVIISEEGTTKGIRRIVAFTGNEAVKASNRANLYEKEINAVKETIDKDLTGEYLKNHIKEIIDLSDKISHATISQVKKDEMRNFLKNLKKTLDDKERSLKNAAISTAAEKAKALCLENPNASLIVQQLEAYNNTKALHAALKQVRVLNPDTPAMFLSVDANSKKVFCLASVPKSTIEKGLKANEWVKHVSTIMNGKSGGKPESAQASGSNYEDKDQIIKFALDFGKVKLQL</sequence>
<evidence type="ECO:0000256" key="5">
    <source>
        <dbReference type="ARBA" id="ARBA00022741"/>
    </source>
</evidence>
<dbReference type="FunFam" id="3.30.980.10:FF:000004">
    <property type="entry name" value="Alanine--tRNA ligase, cytoplasmic"/>
    <property type="match status" value="1"/>
</dbReference>
<dbReference type="InterPro" id="IPR050058">
    <property type="entry name" value="Ala-tRNA_ligase"/>
</dbReference>
<dbReference type="Pfam" id="PF02272">
    <property type="entry name" value="DHHA1"/>
    <property type="match status" value="1"/>
</dbReference>
<dbReference type="GO" id="GO:0000049">
    <property type="term" value="F:tRNA binding"/>
    <property type="evidence" value="ECO:0007669"/>
    <property type="project" value="UniProtKB-KW"/>
</dbReference>
<keyword evidence="7" id="KW-0694">RNA-binding</keyword>
<keyword evidence="4" id="KW-0436">Ligase</keyword>
<evidence type="ECO:0000313" key="13">
    <source>
        <dbReference type="Proteomes" id="UP000092444"/>
    </source>
</evidence>
<evidence type="ECO:0000256" key="10">
    <source>
        <dbReference type="SAM" id="Coils"/>
    </source>
</evidence>
<evidence type="ECO:0000259" key="11">
    <source>
        <dbReference type="PROSITE" id="PS50860"/>
    </source>
</evidence>
<keyword evidence="6" id="KW-0067">ATP-binding</keyword>
<dbReference type="Proteomes" id="UP000092444">
    <property type="component" value="Unassembled WGS sequence"/>
</dbReference>